<proteinExistence type="predicted"/>
<dbReference type="RefSeq" id="WP_012874777.1">
    <property type="nucleotide sequence ID" value="NC_013525.1"/>
</dbReference>
<sequence length="158" mass="17699">MTKPKIMIASSTEQLAISLSFRLHAKDVSCDLAMDSSEASELLSKNQYSAVIIDDEILGGSADVFSTAMKLPRVITIVLMPGEPIAIRQENGISRFYTCGKPQTETEVVTLAEAIYKFVQRSMLNKSNIPSISQRINKWAEYLRRWERIFLGKPQGLD</sequence>
<dbReference type="AlphaFoldDB" id="D1CFN6"/>
<dbReference type="eggNOG" id="COG0784">
    <property type="taxonomic scope" value="Bacteria"/>
</dbReference>
<dbReference type="Proteomes" id="UP000000323">
    <property type="component" value="Chromosome 1"/>
</dbReference>
<organism evidence="1 2">
    <name type="scientific">Thermobaculum terrenum (strain ATCC BAA-798 / CCMEE 7001 / YNP1)</name>
    <dbReference type="NCBI Taxonomy" id="525904"/>
    <lineage>
        <taxon>Bacteria</taxon>
        <taxon>Bacillati</taxon>
        <taxon>Chloroflexota</taxon>
        <taxon>Chloroflexia</taxon>
        <taxon>Candidatus Thermobaculales</taxon>
        <taxon>Candidatus Thermobaculaceae</taxon>
        <taxon>Thermobaculum</taxon>
    </lineage>
</organism>
<accession>D1CFN6</accession>
<dbReference type="EMBL" id="CP001825">
    <property type="protein sequence ID" value="ACZ41742.1"/>
    <property type="molecule type" value="Genomic_DNA"/>
</dbReference>
<name>D1CFN6_THET1</name>
<dbReference type="STRING" id="525904.Tter_0825"/>
<gene>
    <name evidence="1" type="ordered locus">Tter_0825</name>
</gene>
<dbReference type="KEGG" id="ttr:Tter_0825"/>
<keyword evidence="2" id="KW-1185">Reference proteome</keyword>
<evidence type="ECO:0008006" key="3">
    <source>
        <dbReference type="Google" id="ProtNLM"/>
    </source>
</evidence>
<evidence type="ECO:0000313" key="1">
    <source>
        <dbReference type="EMBL" id="ACZ41742.1"/>
    </source>
</evidence>
<reference evidence="2" key="1">
    <citation type="journal article" date="2010" name="Stand. Genomic Sci.">
        <title>Complete genome sequence of 'Thermobaculum terrenum' type strain (YNP1).</title>
        <authorList>
            <person name="Kiss H."/>
            <person name="Cleland D."/>
            <person name="Lapidus A."/>
            <person name="Lucas S."/>
            <person name="Glavina Del Rio T."/>
            <person name="Nolan M."/>
            <person name="Tice H."/>
            <person name="Han C."/>
            <person name="Goodwin L."/>
            <person name="Pitluck S."/>
            <person name="Liolios K."/>
            <person name="Ivanova N."/>
            <person name="Mavromatis K."/>
            <person name="Ovchinnikova G."/>
            <person name="Pati A."/>
            <person name="Chen A."/>
            <person name="Palaniappan K."/>
            <person name="Land M."/>
            <person name="Hauser L."/>
            <person name="Chang Y."/>
            <person name="Jeffries C."/>
            <person name="Lu M."/>
            <person name="Brettin T."/>
            <person name="Detter J."/>
            <person name="Goker M."/>
            <person name="Tindall B."/>
            <person name="Beck B."/>
            <person name="McDermott T."/>
            <person name="Woyke T."/>
            <person name="Bristow J."/>
            <person name="Eisen J."/>
            <person name="Markowitz V."/>
            <person name="Hugenholtz P."/>
            <person name="Kyrpides N."/>
            <person name="Klenk H."/>
            <person name="Cheng J."/>
        </authorList>
    </citation>
    <scope>NUCLEOTIDE SEQUENCE [LARGE SCALE GENOMIC DNA]</scope>
    <source>
        <strain evidence="2">ATCC BAA-798 / YNP1</strain>
    </source>
</reference>
<evidence type="ECO:0000313" key="2">
    <source>
        <dbReference type="Proteomes" id="UP000000323"/>
    </source>
</evidence>
<protein>
    <recommendedName>
        <fullName evidence="3">Response regulator receiver protein</fullName>
    </recommendedName>
</protein>
<dbReference type="HOGENOM" id="CLU_1668595_0_0_0"/>